<dbReference type="Proteomes" id="UP000061660">
    <property type="component" value="Chromosome"/>
</dbReference>
<dbReference type="EMBL" id="CP013652">
    <property type="protein sequence ID" value="ALS20670.1"/>
    <property type="molecule type" value="Genomic_DNA"/>
</dbReference>
<dbReference type="PATRIC" id="fig|162209.4.peg.295"/>
<sequence length="144" mass="15771">MDFISTFLAERWFVILGALIVLFIVVAVVKTVVKWVIVLALLAGLFFYGASYKDQLLELGSTMGAKVAEEAKAQAMKVITEEAKDAKYTQNPDGSYTVATKSVRLDGKLGENSVQVTFMNQTFTLKLDDLTKGLIEQAKKNAGL</sequence>
<dbReference type="RefSeq" id="WP_054817167.1">
    <property type="nucleotide sequence ID" value="NZ_BJCS01000002.1"/>
</dbReference>
<keyword evidence="2" id="KW-1185">Reference proteome</keyword>
<organism evidence="1 2">
    <name type="scientific">Paenibacillus naphthalenovorans</name>
    <dbReference type="NCBI Taxonomy" id="162209"/>
    <lineage>
        <taxon>Bacteria</taxon>
        <taxon>Bacillati</taxon>
        <taxon>Bacillota</taxon>
        <taxon>Bacilli</taxon>
        <taxon>Bacillales</taxon>
        <taxon>Paenibacillaceae</taxon>
        <taxon>Paenibacillus</taxon>
    </lineage>
</organism>
<accession>A0A0U2W2C4</accession>
<evidence type="ECO:0000313" key="2">
    <source>
        <dbReference type="Proteomes" id="UP000061660"/>
    </source>
</evidence>
<dbReference type="OrthoDB" id="2613807at2"/>
<reference evidence="1 2" key="2">
    <citation type="journal article" date="2016" name="Genome Announc.">
        <title>Complete Genome Sequences of Two Interactive Moderate Thermophiles, Paenibacillus napthalenovorans 32O-Y and Paenibacillus sp. 32O-W.</title>
        <authorList>
            <person name="Butler R.R.III."/>
            <person name="Wang J."/>
            <person name="Stark B.C."/>
            <person name="Pombert J.F."/>
        </authorList>
    </citation>
    <scope>NUCLEOTIDE SEQUENCE [LARGE SCALE GENOMIC DNA]</scope>
    <source>
        <strain evidence="1 2">32O-Y</strain>
    </source>
</reference>
<dbReference type="AlphaFoldDB" id="A0A0U2W2C4"/>
<name>A0A0U2W2C4_9BACL</name>
<evidence type="ECO:0000313" key="1">
    <source>
        <dbReference type="EMBL" id="ALS20670.1"/>
    </source>
</evidence>
<dbReference type="STRING" id="162209.IJ22_02810"/>
<reference evidence="2" key="1">
    <citation type="submission" date="2015-12" db="EMBL/GenBank/DDBJ databases">
        <title>Complete genome sequences of two moderately thermophilic Paenibacillus species.</title>
        <authorList>
            <person name="Butler R.III."/>
            <person name="Wang J."/>
            <person name="Stark B.C."/>
            <person name="Pombert J.-F."/>
        </authorList>
    </citation>
    <scope>NUCLEOTIDE SEQUENCE [LARGE SCALE GENOMIC DNA]</scope>
    <source>
        <strain evidence="2">32O-Y</strain>
    </source>
</reference>
<dbReference type="KEGG" id="pnp:IJ22_02810"/>
<gene>
    <name evidence="1" type="ORF">IJ22_02810</name>
</gene>
<protein>
    <submittedName>
        <fullName evidence="1">Uncharacterized protein</fullName>
    </submittedName>
</protein>
<proteinExistence type="predicted"/>